<evidence type="ECO:0000256" key="1">
    <source>
        <dbReference type="SAM" id="Phobius"/>
    </source>
</evidence>
<sequence length="435" mass="46913">MSASYIPKNVNAICTFSKDSSPRMFIDTRPQISVFYNKNQERTLLTIADRNVNAEFPCKSPKNAMWSFLAFGAGLIVGALLLSNPVGWVIAAGIGLMAVGAYYATQVNHKCTGALGKGNWKVEHLSVRFNQERAITHNSMLVCDAGGVLSPIFSSVVANKYAQKIEANNASETTLNTIASFFGGAGAVLAIAEGAAAAGTWGVTKIFMWMGGTMAVVSAGTYEEKELIRSNSLKDNQHYQDLNKADPNDIMPGYTKDPATMTPGDLGSPDILEVDGKTGWFAKDAEGKTIVVFNGKQYIQDIKGNYTELKQGTQLAGDLKKIEGVDPREMYKNEDAKAIVKNIREGKYSENLIKSSKDGNQVVRPRDLNKVLPDINTVKIQNMKSLGKLGVKGGGLVAFLFPFIATGYSEAARMDLANAMAEDMGNGISIYADLA</sequence>
<keyword evidence="1" id="KW-0812">Transmembrane</keyword>
<gene>
    <name evidence="2" type="ORF">PQO05_17110</name>
</gene>
<feature type="transmembrane region" description="Helical" evidence="1">
    <location>
        <begin position="88"/>
        <end position="105"/>
    </location>
</feature>
<dbReference type="RefSeq" id="WP_273628646.1">
    <property type="nucleotide sequence ID" value="NZ_CP117167.1"/>
</dbReference>
<reference evidence="2 3" key="1">
    <citation type="submission" date="2023-02" db="EMBL/GenBank/DDBJ databases">
        <title>Genome sequence of Mucilaginibacter jinjuensis strain KACC 16571.</title>
        <authorList>
            <person name="Kim S."/>
            <person name="Heo J."/>
            <person name="Kwon S.-W."/>
        </authorList>
    </citation>
    <scope>NUCLEOTIDE SEQUENCE [LARGE SCALE GENOMIC DNA]</scope>
    <source>
        <strain evidence="2 3">KACC 16571</strain>
    </source>
</reference>
<evidence type="ECO:0000313" key="3">
    <source>
        <dbReference type="Proteomes" id="UP001216139"/>
    </source>
</evidence>
<evidence type="ECO:0008006" key="4">
    <source>
        <dbReference type="Google" id="ProtNLM"/>
    </source>
</evidence>
<organism evidence="2 3">
    <name type="scientific">Mucilaginibacter jinjuensis</name>
    <dbReference type="NCBI Taxonomy" id="1176721"/>
    <lineage>
        <taxon>Bacteria</taxon>
        <taxon>Pseudomonadati</taxon>
        <taxon>Bacteroidota</taxon>
        <taxon>Sphingobacteriia</taxon>
        <taxon>Sphingobacteriales</taxon>
        <taxon>Sphingobacteriaceae</taxon>
        <taxon>Mucilaginibacter</taxon>
    </lineage>
</organism>
<dbReference type="EMBL" id="CP117167">
    <property type="protein sequence ID" value="WCT10458.1"/>
    <property type="molecule type" value="Genomic_DNA"/>
</dbReference>
<name>A0ABY7T2G4_9SPHI</name>
<feature type="transmembrane region" description="Helical" evidence="1">
    <location>
        <begin position="64"/>
        <end position="82"/>
    </location>
</feature>
<keyword evidence="3" id="KW-1185">Reference proteome</keyword>
<keyword evidence="1" id="KW-1133">Transmembrane helix</keyword>
<protein>
    <recommendedName>
        <fullName evidence="4">DUF4280 domain-containing protein</fullName>
    </recommendedName>
</protein>
<evidence type="ECO:0000313" key="2">
    <source>
        <dbReference type="EMBL" id="WCT10458.1"/>
    </source>
</evidence>
<keyword evidence="1" id="KW-0472">Membrane</keyword>
<proteinExistence type="predicted"/>
<dbReference type="Proteomes" id="UP001216139">
    <property type="component" value="Chromosome"/>
</dbReference>
<accession>A0ABY7T2G4</accession>